<dbReference type="InterPro" id="IPR036259">
    <property type="entry name" value="MFS_trans_sf"/>
</dbReference>
<dbReference type="InterPro" id="IPR020846">
    <property type="entry name" value="MFS_dom"/>
</dbReference>
<reference evidence="9 10" key="1">
    <citation type="submission" date="2018-04" db="EMBL/GenBank/DDBJ databases">
        <title>Genomic Encyclopedia of Type Strains, Phase III (KMG-III): the genomes of soil and plant-associated and newly described type strains.</title>
        <authorList>
            <person name="Whitman W."/>
        </authorList>
    </citation>
    <scope>NUCLEOTIDE SEQUENCE [LARGE SCALE GENOMIC DNA]</scope>
    <source>
        <strain evidence="9 10">MA-olki</strain>
    </source>
</reference>
<comment type="similarity">
    <text evidence="2">Belongs to the major facilitator superfamily. Sugar transporter (TC 2.A.1.1) family.</text>
</comment>
<dbReference type="PROSITE" id="PS50850">
    <property type="entry name" value="MFS"/>
    <property type="match status" value="1"/>
</dbReference>
<feature type="transmembrane region" description="Helical" evidence="7">
    <location>
        <begin position="438"/>
        <end position="463"/>
    </location>
</feature>
<keyword evidence="3" id="KW-0813">Transport</keyword>
<evidence type="ECO:0000256" key="1">
    <source>
        <dbReference type="ARBA" id="ARBA00004141"/>
    </source>
</evidence>
<dbReference type="Gene3D" id="1.20.1250.20">
    <property type="entry name" value="MFS general substrate transporter like domains"/>
    <property type="match status" value="1"/>
</dbReference>
<organism evidence="9 10">
    <name type="scientific">Sphingomonas faeni</name>
    <dbReference type="NCBI Taxonomy" id="185950"/>
    <lineage>
        <taxon>Bacteria</taxon>
        <taxon>Pseudomonadati</taxon>
        <taxon>Pseudomonadota</taxon>
        <taxon>Alphaproteobacteria</taxon>
        <taxon>Sphingomonadales</taxon>
        <taxon>Sphingomonadaceae</taxon>
        <taxon>Sphingomonas</taxon>
    </lineage>
</organism>
<accession>A0A2T5TWM1</accession>
<evidence type="ECO:0000313" key="10">
    <source>
        <dbReference type="Proteomes" id="UP000244013"/>
    </source>
</evidence>
<feature type="transmembrane region" description="Helical" evidence="7">
    <location>
        <begin position="217"/>
        <end position="235"/>
    </location>
</feature>
<feature type="transmembrane region" description="Helical" evidence="7">
    <location>
        <begin position="71"/>
        <end position="92"/>
    </location>
</feature>
<feature type="transmembrane region" description="Helical" evidence="7">
    <location>
        <begin position="502"/>
        <end position="523"/>
    </location>
</feature>
<comment type="caution">
    <text evidence="9">The sequence shown here is derived from an EMBL/GenBank/DDBJ whole genome shotgun (WGS) entry which is preliminary data.</text>
</comment>
<feature type="domain" description="Major facilitator superfamily (MFS) profile" evidence="8">
    <location>
        <begin position="118"/>
        <end position="528"/>
    </location>
</feature>
<dbReference type="InterPro" id="IPR005829">
    <property type="entry name" value="Sugar_transporter_CS"/>
</dbReference>
<dbReference type="GO" id="GO:0022857">
    <property type="term" value="F:transmembrane transporter activity"/>
    <property type="evidence" value="ECO:0007669"/>
    <property type="project" value="InterPro"/>
</dbReference>
<dbReference type="Proteomes" id="UP000244013">
    <property type="component" value="Unassembled WGS sequence"/>
</dbReference>
<dbReference type="SUPFAM" id="SSF103473">
    <property type="entry name" value="MFS general substrate transporter"/>
    <property type="match status" value="1"/>
</dbReference>
<dbReference type="RefSeq" id="WP_244187229.1">
    <property type="nucleotide sequence ID" value="NZ_JAPZPQ010000001.1"/>
</dbReference>
<dbReference type="PROSITE" id="PS00217">
    <property type="entry name" value="SUGAR_TRANSPORT_2"/>
    <property type="match status" value="1"/>
</dbReference>
<dbReference type="AlphaFoldDB" id="A0A2T5TWM1"/>
<evidence type="ECO:0000256" key="7">
    <source>
        <dbReference type="SAM" id="Phobius"/>
    </source>
</evidence>
<dbReference type="InterPro" id="IPR011701">
    <property type="entry name" value="MFS"/>
</dbReference>
<feature type="transmembrane region" description="Helical" evidence="7">
    <location>
        <begin position="161"/>
        <end position="181"/>
    </location>
</feature>
<sequence>MPGNANADGWLLRKEALGNEGGIRTMVTGRRGLWAFVVGCIAVTIGVALHLPMFLMARSMGYRMAGMPMDVGMLIGMALIVGGTGLAAYGLLPGDAMRLRRQLTHMTVTGLQDAPLRASHWVMMGALIVALVIDVMKPAALGFTLSGMTSEYGVSRATASLVPFAALSGTVAGSILWGFVADIYGRKASILLSAVMFVGTSICGAMPSLAWNIAMCFMMGAAAGGMLPVTYALLAEMMPNRHRGWSLVLIGGLGAAGGYFAASGLSALLQPIFGWRILWLANLPTGLLLILLGRLIPESPRFLVVQGRTHEAEMVLARFGGGRVTRQDALSNDGADVAARPTLRNAGALVAFSIAALAWGCANFGLLLWLPADLVARGYSVGVASGLLAKASLIAVPTIFVAALLYSRWSSKGALVAAIAMLALGLIGVLWVERQSGIVSPVLPVAALIVGVNAIIAILLPYVAESFPARIRGRATGWVAACSKAGGLGAQGLAIAGAVPPLATVAGLVLVPTAASLVLVAWLGRETKGRDVDVI</sequence>
<keyword evidence="5 7" id="KW-1133">Transmembrane helix</keyword>
<evidence type="ECO:0000256" key="5">
    <source>
        <dbReference type="ARBA" id="ARBA00022989"/>
    </source>
</evidence>
<name>A0A2T5TWM1_9SPHN</name>
<evidence type="ECO:0000259" key="8">
    <source>
        <dbReference type="PROSITE" id="PS50850"/>
    </source>
</evidence>
<feature type="transmembrane region" description="Helical" evidence="7">
    <location>
        <begin position="349"/>
        <end position="370"/>
    </location>
</feature>
<feature type="transmembrane region" description="Helical" evidence="7">
    <location>
        <begin position="382"/>
        <end position="406"/>
    </location>
</feature>
<dbReference type="EMBL" id="QAYE01000016">
    <property type="protein sequence ID" value="PTW43666.1"/>
    <property type="molecule type" value="Genomic_DNA"/>
</dbReference>
<feature type="transmembrane region" description="Helical" evidence="7">
    <location>
        <begin position="247"/>
        <end position="267"/>
    </location>
</feature>
<evidence type="ECO:0000256" key="6">
    <source>
        <dbReference type="ARBA" id="ARBA00023136"/>
    </source>
</evidence>
<gene>
    <name evidence="9" type="ORF">C8J25_11627</name>
</gene>
<evidence type="ECO:0000256" key="4">
    <source>
        <dbReference type="ARBA" id="ARBA00022692"/>
    </source>
</evidence>
<protein>
    <submittedName>
        <fullName evidence="9">Putative MFS transporter</fullName>
    </submittedName>
</protein>
<proteinExistence type="inferred from homology"/>
<feature type="transmembrane region" description="Helical" evidence="7">
    <location>
        <begin position="475"/>
        <end position="496"/>
    </location>
</feature>
<dbReference type="GO" id="GO:0016020">
    <property type="term" value="C:membrane"/>
    <property type="evidence" value="ECO:0007669"/>
    <property type="project" value="UniProtKB-SubCell"/>
</dbReference>
<feature type="transmembrane region" description="Helical" evidence="7">
    <location>
        <begin position="33"/>
        <end position="51"/>
    </location>
</feature>
<dbReference type="Pfam" id="PF07690">
    <property type="entry name" value="MFS_1"/>
    <property type="match status" value="1"/>
</dbReference>
<feature type="transmembrane region" description="Helical" evidence="7">
    <location>
        <begin position="413"/>
        <end position="432"/>
    </location>
</feature>
<evidence type="ECO:0000256" key="2">
    <source>
        <dbReference type="ARBA" id="ARBA00010992"/>
    </source>
</evidence>
<feature type="transmembrane region" description="Helical" evidence="7">
    <location>
        <begin position="121"/>
        <end position="141"/>
    </location>
</feature>
<comment type="subcellular location">
    <subcellularLocation>
        <location evidence="1">Membrane</location>
        <topology evidence="1">Multi-pass membrane protein</topology>
    </subcellularLocation>
</comment>
<feature type="transmembrane region" description="Helical" evidence="7">
    <location>
        <begin position="188"/>
        <end position="211"/>
    </location>
</feature>
<dbReference type="GeneID" id="91007797"/>
<dbReference type="PANTHER" id="PTHR23511">
    <property type="entry name" value="SYNAPTIC VESICLE GLYCOPROTEIN 2"/>
    <property type="match status" value="1"/>
</dbReference>
<evidence type="ECO:0000313" key="9">
    <source>
        <dbReference type="EMBL" id="PTW43666.1"/>
    </source>
</evidence>
<keyword evidence="4 7" id="KW-0812">Transmembrane</keyword>
<evidence type="ECO:0000256" key="3">
    <source>
        <dbReference type="ARBA" id="ARBA00022448"/>
    </source>
</evidence>
<dbReference type="PANTHER" id="PTHR23511:SF34">
    <property type="entry name" value="SYNAPTIC VESICLE GLYCOPROTEIN 2"/>
    <property type="match status" value="1"/>
</dbReference>
<feature type="transmembrane region" description="Helical" evidence="7">
    <location>
        <begin position="273"/>
        <end position="292"/>
    </location>
</feature>
<keyword evidence="6 7" id="KW-0472">Membrane</keyword>